<name>A0ACB9LV82_BAUVA</name>
<organism evidence="1 2">
    <name type="scientific">Bauhinia variegata</name>
    <name type="common">Purple orchid tree</name>
    <name type="synonym">Phanera variegata</name>
    <dbReference type="NCBI Taxonomy" id="167791"/>
    <lineage>
        <taxon>Eukaryota</taxon>
        <taxon>Viridiplantae</taxon>
        <taxon>Streptophyta</taxon>
        <taxon>Embryophyta</taxon>
        <taxon>Tracheophyta</taxon>
        <taxon>Spermatophyta</taxon>
        <taxon>Magnoliopsida</taxon>
        <taxon>eudicotyledons</taxon>
        <taxon>Gunneridae</taxon>
        <taxon>Pentapetalae</taxon>
        <taxon>rosids</taxon>
        <taxon>fabids</taxon>
        <taxon>Fabales</taxon>
        <taxon>Fabaceae</taxon>
        <taxon>Cercidoideae</taxon>
        <taxon>Cercideae</taxon>
        <taxon>Bauhiniinae</taxon>
        <taxon>Bauhinia</taxon>
    </lineage>
</organism>
<dbReference type="EMBL" id="CM039436">
    <property type="protein sequence ID" value="KAI4315422.1"/>
    <property type="molecule type" value="Genomic_DNA"/>
</dbReference>
<reference evidence="1 2" key="1">
    <citation type="journal article" date="2022" name="DNA Res.">
        <title>Chromosomal-level genome assembly of the orchid tree Bauhinia variegata (Leguminosae; Cercidoideae) supports the allotetraploid origin hypothesis of Bauhinia.</title>
        <authorList>
            <person name="Zhong Y."/>
            <person name="Chen Y."/>
            <person name="Zheng D."/>
            <person name="Pang J."/>
            <person name="Liu Y."/>
            <person name="Luo S."/>
            <person name="Meng S."/>
            <person name="Qian L."/>
            <person name="Wei D."/>
            <person name="Dai S."/>
            <person name="Zhou R."/>
        </authorList>
    </citation>
    <scope>NUCLEOTIDE SEQUENCE [LARGE SCALE GENOMIC DNA]</scope>
    <source>
        <strain evidence="1">BV-YZ2020</strain>
    </source>
</reference>
<keyword evidence="2" id="KW-1185">Reference proteome</keyword>
<sequence length="68" mass="7850">MRQTKQIGYKPCGLWITLSSRGQYSPSCCAPRIRSNSIWVSFPLFLYDTNEKDLIVAFCQNIVRLSTF</sequence>
<protein>
    <submittedName>
        <fullName evidence="1">Uncharacterized protein</fullName>
    </submittedName>
</protein>
<evidence type="ECO:0000313" key="1">
    <source>
        <dbReference type="EMBL" id="KAI4315422.1"/>
    </source>
</evidence>
<gene>
    <name evidence="1" type="ORF">L6164_028234</name>
</gene>
<dbReference type="Proteomes" id="UP000828941">
    <property type="component" value="Chromosome 11"/>
</dbReference>
<evidence type="ECO:0000313" key="2">
    <source>
        <dbReference type="Proteomes" id="UP000828941"/>
    </source>
</evidence>
<accession>A0ACB9LV82</accession>
<proteinExistence type="predicted"/>
<comment type="caution">
    <text evidence="1">The sequence shown here is derived from an EMBL/GenBank/DDBJ whole genome shotgun (WGS) entry which is preliminary data.</text>
</comment>